<dbReference type="InterPro" id="IPR019775">
    <property type="entry name" value="WD40_repeat_CS"/>
</dbReference>
<feature type="domain" description="WDR36/Utp21 C-terminal" evidence="2">
    <location>
        <begin position="681"/>
        <end position="889"/>
    </location>
</feature>
<dbReference type="OrthoDB" id="10250769at2759"/>
<feature type="domain" description="WDR36/Utp21 N-terminal" evidence="3">
    <location>
        <begin position="42"/>
        <end position="304"/>
    </location>
</feature>
<feature type="repeat" description="WD" evidence="1">
    <location>
        <begin position="563"/>
        <end position="604"/>
    </location>
</feature>
<dbReference type="InterPro" id="IPR059157">
    <property type="entry name" value="WDR36-Utp21_N"/>
</dbReference>
<dbReference type="Pfam" id="PF25171">
    <property type="entry name" value="Beta-prop_WDR36-Utp21_1st"/>
    <property type="match status" value="1"/>
</dbReference>
<evidence type="ECO:0008006" key="6">
    <source>
        <dbReference type="Google" id="ProtNLM"/>
    </source>
</evidence>
<name>A0A8J2KZ07_9HEXA</name>
<evidence type="ECO:0000256" key="1">
    <source>
        <dbReference type="PROSITE-ProRule" id="PRU00221"/>
    </source>
</evidence>
<feature type="repeat" description="WD" evidence="1">
    <location>
        <begin position="480"/>
        <end position="521"/>
    </location>
</feature>
<dbReference type="PANTHER" id="PTHR22840:SF12">
    <property type="entry name" value="WD REPEAT-CONTAINING PROTEIN 36"/>
    <property type="match status" value="1"/>
</dbReference>
<evidence type="ECO:0000313" key="4">
    <source>
        <dbReference type="EMBL" id="CAG7734965.1"/>
    </source>
</evidence>
<dbReference type="Proteomes" id="UP000708208">
    <property type="component" value="Unassembled WGS sequence"/>
</dbReference>
<evidence type="ECO:0000259" key="2">
    <source>
        <dbReference type="Pfam" id="PF04192"/>
    </source>
</evidence>
<comment type="caution">
    <text evidence="4">The sequence shown here is derived from an EMBL/GenBank/DDBJ whole genome shotgun (WGS) entry which is preliminary data.</text>
</comment>
<evidence type="ECO:0000313" key="5">
    <source>
        <dbReference type="Proteomes" id="UP000708208"/>
    </source>
</evidence>
<feature type="repeat" description="WD" evidence="1">
    <location>
        <begin position="270"/>
        <end position="301"/>
    </location>
</feature>
<keyword evidence="1" id="KW-0853">WD repeat</keyword>
<sequence>MTNQTITHSESRIFEGFRALGHVSNAIPCITRYIHRRRENFIVSCIGKSFNTYASQQLKLLSVSGTHSTDITCMSADSYHIYTGAEGKVFAWRRGTELKHTYGESGEDVIAILSFGTNVLALDKGGYFRMWNIVSEELQLELKLNDEPTILMHPATYLNKVLIGFKNGTMQLWNIHTLDIIYTFQGFGSTINAIVQAPAVDVVAVSLPDKQSIALHNLKLDHTLFVLKCEERISCLGFRTDNVPVLVAGTENGSLFMWDLERQEMVSHVEGAHQAPVGSIQTFPQEPMFVTSSADNSIKVWIFDMPDGSFRLYNSREGHSKSPNRVRFHGTKGYHILSAGLDSKFLIFHIYNETYNRSLGKTKISFNKSKMQKDFSINDGSYVPKIVDFTTESVANPKHHEDIAACHEGQTGLSTWSFNNTKRGDKVLILSKYKKTSRVGISAMCLCLTSCGQFVIAGYDNGTVERFNIQSGIHRKTYGAPAHIGTVRGVSVDKVNSVVMSGGADGVLKFWDFTTGEKFSALNFPAGISFFFSHRSSGLLGVGLDNYSVIIVNTAIPAVFRRFTEMCSSVLDACFSPDCRFVTASTSDCLIRTWDLPTSNLVDIFRLESIAKSMDYSPNGEFLVTSLHDSVGILLWMNKTVFAHVSLMPIPPDFEPPLISVPEIQHDADEEEIYQEYTSPDQLNENLITLSLLPESRWKNLLNLDIIKMRNRPKQPPKNYEAPFFLSGLTAQSNAVDGLPDDSMLLDDKKDNAVDLKPVTSIIPLSKFVVKLLQPEKTSSNYEDLCVMLGNMPPTDIENELRSLAPVGDESVTSLKEFLIFLHQIFSTNRFYEASQAYLALFLKIHADTIRGNDELKVLLQDFSRTLESRDSQLIEQINSILAFSSFLKSTLF</sequence>
<gene>
    <name evidence="4" type="ORF">AFUS01_LOCUS23322</name>
</gene>
<dbReference type="PROSITE" id="PS50294">
    <property type="entry name" value="WD_REPEATS_REGION"/>
    <property type="match status" value="2"/>
</dbReference>
<dbReference type="EMBL" id="CAJVCH010279679">
    <property type="protein sequence ID" value="CAG7734965.1"/>
    <property type="molecule type" value="Genomic_DNA"/>
</dbReference>
<dbReference type="Pfam" id="PF04192">
    <property type="entry name" value="Utp21"/>
    <property type="match status" value="1"/>
</dbReference>
<dbReference type="GO" id="GO:0032040">
    <property type="term" value="C:small-subunit processome"/>
    <property type="evidence" value="ECO:0007669"/>
    <property type="project" value="InterPro"/>
</dbReference>
<dbReference type="Pfam" id="PF25168">
    <property type="entry name" value="Beta-prop_WDR36-Utp21_2nd"/>
    <property type="match status" value="1"/>
</dbReference>
<protein>
    <recommendedName>
        <fullName evidence="6">WD repeat-containing protein 36</fullName>
    </recommendedName>
</protein>
<keyword evidence="5" id="KW-1185">Reference proteome</keyword>
<dbReference type="InterPro" id="IPR007319">
    <property type="entry name" value="WDR36/Utp21_C"/>
</dbReference>
<dbReference type="PROSITE" id="PS50082">
    <property type="entry name" value="WD_REPEATS_2"/>
    <property type="match status" value="3"/>
</dbReference>
<dbReference type="GO" id="GO:0034388">
    <property type="term" value="C:Pwp2p-containing subcomplex of 90S preribosome"/>
    <property type="evidence" value="ECO:0007669"/>
    <property type="project" value="TreeGrafter"/>
</dbReference>
<accession>A0A8J2KZ07</accession>
<dbReference type="PROSITE" id="PS00678">
    <property type="entry name" value="WD_REPEATS_1"/>
    <property type="match status" value="2"/>
</dbReference>
<dbReference type="PANTHER" id="PTHR22840">
    <property type="entry name" value="WD REPEAT-CONTAINING PROTEIN 36"/>
    <property type="match status" value="1"/>
</dbReference>
<organism evidence="4 5">
    <name type="scientific">Allacma fusca</name>
    <dbReference type="NCBI Taxonomy" id="39272"/>
    <lineage>
        <taxon>Eukaryota</taxon>
        <taxon>Metazoa</taxon>
        <taxon>Ecdysozoa</taxon>
        <taxon>Arthropoda</taxon>
        <taxon>Hexapoda</taxon>
        <taxon>Collembola</taxon>
        <taxon>Symphypleona</taxon>
        <taxon>Sminthuridae</taxon>
        <taxon>Allacma</taxon>
    </lineage>
</organism>
<evidence type="ECO:0000259" key="3">
    <source>
        <dbReference type="Pfam" id="PF25171"/>
    </source>
</evidence>
<dbReference type="SMART" id="SM00320">
    <property type="entry name" value="WD40"/>
    <property type="match status" value="9"/>
</dbReference>
<reference evidence="4" key="1">
    <citation type="submission" date="2021-06" db="EMBL/GenBank/DDBJ databases">
        <authorList>
            <person name="Hodson N. C."/>
            <person name="Mongue J. A."/>
            <person name="Jaron S. K."/>
        </authorList>
    </citation>
    <scope>NUCLEOTIDE SEQUENCE</scope>
</reference>
<proteinExistence type="predicted"/>
<dbReference type="InterPro" id="IPR001680">
    <property type="entry name" value="WD40_rpt"/>
</dbReference>
<dbReference type="GO" id="GO:0006364">
    <property type="term" value="P:rRNA processing"/>
    <property type="evidence" value="ECO:0007669"/>
    <property type="project" value="InterPro"/>
</dbReference>
<dbReference type="AlphaFoldDB" id="A0A8J2KZ07"/>